<sequence length="151" mass="16602">MGLSSLPIQSDGMLTLLVVNTAFTISIVKEIFRSVLHTLGLAETGEVGSTPELAYLSSLAESTLTERFRSRVKPVLFGRRLGEEGHLDCRVCLSRFEPGSVVNRLPCGHLFHKSCVERLLDYRNTTCPLCRRHLLPADDLASSGIDISGFL</sequence>
<evidence type="ECO:0000256" key="4">
    <source>
        <dbReference type="PROSITE-ProRule" id="PRU00175"/>
    </source>
</evidence>
<name>A0A835UHC1_VANPL</name>
<evidence type="ECO:0000256" key="3">
    <source>
        <dbReference type="ARBA" id="ARBA00022833"/>
    </source>
</evidence>
<keyword evidence="1" id="KW-0479">Metal-binding</keyword>
<comment type="caution">
    <text evidence="6">The sequence shown here is derived from an EMBL/GenBank/DDBJ whole genome shotgun (WGS) entry which is preliminary data.</text>
</comment>
<dbReference type="SMART" id="SM00184">
    <property type="entry name" value="RING"/>
    <property type="match status" value="1"/>
</dbReference>
<dbReference type="PANTHER" id="PTHR47258">
    <property type="match status" value="1"/>
</dbReference>
<reference evidence="6 7" key="1">
    <citation type="journal article" date="2020" name="Nat. Food">
        <title>A phased Vanilla planifolia genome enables genetic improvement of flavour and production.</title>
        <authorList>
            <person name="Hasing T."/>
            <person name="Tang H."/>
            <person name="Brym M."/>
            <person name="Khazi F."/>
            <person name="Huang T."/>
            <person name="Chambers A.H."/>
        </authorList>
    </citation>
    <scope>NUCLEOTIDE SEQUENCE [LARGE SCALE GENOMIC DNA]</scope>
    <source>
        <tissue evidence="6">Leaf</tissue>
    </source>
</reference>
<gene>
    <name evidence="6" type="ORF">HPP92_022559</name>
</gene>
<organism evidence="6 7">
    <name type="scientific">Vanilla planifolia</name>
    <name type="common">Vanilla</name>
    <dbReference type="NCBI Taxonomy" id="51239"/>
    <lineage>
        <taxon>Eukaryota</taxon>
        <taxon>Viridiplantae</taxon>
        <taxon>Streptophyta</taxon>
        <taxon>Embryophyta</taxon>
        <taxon>Tracheophyta</taxon>
        <taxon>Spermatophyta</taxon>
        <taxon>Magnoliopsida</taxon>
        <taxon>Liliopsida</taxon>
        <taxon>Asparagales</taxon>
        <taxon>Orchidaceae</taxon>
        <taxon>Vanilloideae</taxon>
        <taxon>Vanilleae</taxon>
        <taxon>Vanilla</taxon>
    </lineage>
</organism>
<accession>A0A835UHC1</accession>
<proteinExistence type="predicted"/>
<protein>
    <recommendedName>
        <fullName evidence="5">RING-type domain-containing protein</fullName>
    </recommendedName>
</protein>
<dbReference type="PROSITE" id="PS50089">
    <property type="entry name" value="ZF_RING_2"/>
    <property type="match status" value="1"/>
</dbReference>
<dbReference type="Proteomes" id="UP000639772">
    <property type="component" value="Chromosome 12"/>
</dbReference>
<dbReference type="InterPro" id="IPR013083">
    <property type="entry name" value="Znf_RING/FYVE/PHD"/>
</dbReference>
<dbReference type="EMBL" id="JADCNM010000012">
    <property type="protein sequence ID" value="KAG0459431.1"/>
    <property type="molecule type" value="Genomic_DNA"/>
</dbReference>
<evidence type="ECO:0000256" key="1">
    <source>
        <dbReference type="ARBA" id="ARBA00022723"/>
    </source>
</evidence>
<dbReference type="InterPro" id="IPR011016">
    <property type="entry name" value="Znf_RING-CH"/>
</dbReference>
<dbReference type="AlphaFoldDB" id="A0A835UHC1"/>
<dbReference type="PANTHER" id="PTHR47258:SF1">
    <property type="entry name" value="E3 UBIQUITIN-PROTEIN LIGASE XERICO-RELATED"/>
    <property type="match status" value="1"/>
</dbReference>
<feature type="domain" description="RING-type" evidence="5">
    <location>
        <begin position="89"/>
        <end position="131"/>
    </location>
</feature>
<evidence type="ECO:0000256" key="2">
    <source>
        <dbReference type="ARBA" id="ARBA00022771"/>
    </source>
</evidence>
<dbReference type="SMART" id="SM00744">
    <property type="entry name" value="RINGv"/>
    <property type="match status" value="1"/>
</dbReference>
<dbReference type="Gene3D" id="3.30.40.10">
    <property type="entry name" value="Zinc/RING finger domain, C3HC4 (zinc finger)"/>
    <property type="match status" value="1"/>
</dbReference>
<dbReference type="SUPFAM" id="SSF57850">
    <property type="entry name" value="RING/U-box"/>
    <property type="match status" value="1"/>
</dbReference>
<dbReference type="Pfam" id="PF13639">
    <property type="entry name" value="zf-RING_2"/>
    <property type="match status" value="1"/>
</dbReference>
<keyword evidence="3" id="KW-0862">Zinc</keyword>
<dbReference type="CDD" id="cd16448">
    <property type="entry name" value="RING-H2"/>
    <property type="match status" value="1"/>
</dbReference>
<dbReference type="GO" id="GO:0008270">
    <property type="term" value="F:zinc ion binding"/>
    <property type="evidence" value="ECO:0007669"/>
    <property type="project" value="UniProtKB-KW"/>
</dbReference>
<evidence type="ECO:0000313" key="7">
    <source>
        <dbReference type="Proteomes" id="UP000639772"/>
    </source>
</evidence>
<keyword evidence="2 4" id="KW-0863">Zinc-finger</keyword>
<dbReference type="InterPro" id="IPR001841">
    <property type="entry name" value="Znf_RING"/>
</dbReference>
<dbReference type="InterPro" id="IPR044249">
    <property type="entry name" value="XERICO-like"/>
</dbReference>
<evidence type="ECO:0000313" key="6">
    <source>
        <dbReference type="EMBL" id="KAG0459431.1"/>
    </source>
</evidence>
<evidence type="ECO:0000259" key="5">
    <source>
        <dbReference type="PROSITE" id="PS50089"/>
    </source>
</evidence>
<dbReference type="OrthoDB" id="8062037at2759"/>